<dbReference type="AlphaFoldDB" id="A8WSP6"/>
<dbReference type="Proteomes" id="UP000008549">
    <property type="component" value="Unassembled WGS sequence"/>
</dbReference>
<evidence type="ECO:0000256" key="11">
    <source>
        <dbReference type="SAM" id="MobiDB-lite"/>
    </source>
</evidence>
<comment type="similarity">
    <text evidence="2">Belongs to the XPF family.</text>
</comment>
<dbReference type="InterPro" id="IPR047520">
    <property type="entry name" value="XPF_nuclease"/>
</dbReference>
<dbReference type="PANTHER" id="PTHR10150:SF0">
    <property type="entry name" value="DNA REPAIR ENDONUCLEASE XPF"/>
    <property type="match status" value="1"/>
</dbReference>
<dbReference type="EMBL" id="HE601438">
    <property type="protein sequence ID" value="CAP23505.1"/>
    <property type="molecule type" value="Genomic_DNA"/>
</dbReference>
<dbReference type="GO" id="GO:0000712">
    <property type="term" value="P:resolution of meiotic recombination intermediates"/>
    <property type="evidence" value="ECO:0000318"/>
    <property type="project" value="GO_Central"/>
</dbReference>
<feature type="compositionally biased region" description="Basic and acidic residues" evidence="11">
    <location>
        <begin position="661"/>
        <end position="675"/>
    </location>
</feature>
<keyword evidence="8" id="KW-0234">DNA repair</keyword>
<dbReference type="GO" id="GO:0051307">
    <property type="term" value="P:meiotic chromosome separation"/>
    <property type="evidence" value="ECO:0007669"/>
    <property type="project" value="EnsemblMetazoa"/>
</dbReference>
<evidence type="ECO:0000256" key="3">
    <source>
        <dbReference type="ARBA" id="ARBA00022722"/>
    </source>
</evidence>
<dbReference type="GO" id="GO:0003697">
    <property type="term" value="F:single-stranded DNA binding"/>
    <property type="evidence" value="ECO:0000318"/>
    <property type="project" value="GO_Central"/>
</dbReference>
<evidence type="ECO:0000256" key="6">
    <source>
        <dbReference type="ARBA" id="ARBA00022801"/>
    </source>
</evidence>
<dbReference type="CTD" id="8572834"/>
<dbReference type="FunCoup" id="A8WSP6">
    <property type="interactions" value="2935"/>
</dbReference>
<keyword evidence="3" id="KW-0540">Nuclease</keyword>
<dbReference type="InterPro" id="IPR011335">
    <property type="entry name" value="Restrct_endonuc-II-like"/>
</dbReference>
<dbReference type="WormBase" id="CBG03141">
    <property type="protein sequence ID" value="CBP45254"/>
    <property type="gene ID" value="WBGene00026063"/>
    <property type="gene designation" value="Cbr-xpf-1"/>
</dbReference>
<keyword evidence="7" id="KW-0238">DNA-binding</keyword>
<dbReference type="InterPro" id="IPR006166">
    <property type="entry name" value="ERCC4_domain"/>
</dbReference>
<dbReference type="GO" id="GO:0061064">
    <property type="term" value="P:negative regulation of nematode larval development"/>
    <property type="evidence" value="ECO:0007669"/>
    <property type="project" value="EnsemblMetazoa"/>
</dbReference>
<dbReference type="HOGENOM" id="CLU_002265_1_0_1"/>
<dbReference type="GeneID" id="8572834"/>
<dbReference type="InParanoid" id="A8WSP6"/>
<protein>
    <recommendedName>
        <fullName evidence="10">DNA repair endonuclease XPF</fullName>
    </recommendedName>
</protein>
<dbReference type="OMA" id="THILDIM"/>
<proteinExistence type="inferred from homology"/>
<dbReference type="Pfam" id="PF02732">
    <property type="entry name" value="ERCC4"/>
    <property type="match status" value="1"/>
</dbReference>
<dbReference type="STRING" id="6238.A8WSP6"/>
<evidence type="ECO:0000313" key="13">
    <source>
        <dbReference type="EMBL" id="CAP23505.1"/>
    </source>
</evidence>
<evidence type="ECO:0000313" key="14">
    <source>
        <dbReference type="Proteomes" id="UP000008549"/>
    </source>
</evidence>
<dbReference type="PANTHER" id="PTHR10150">
    <property type="entry name" value="DNA REPAIR ENDONUCLEASE XPF"/>
    <property type="match status" value="1"/>
</dbReference>
<comment type="subcellular location">
    <subcellularLocation>
        <location evidence="1">Nucleus</location>
    </subcellularLocation>
</comment>
<dbReference type="GO" id="GO:0019899">
    <property type="term" value="F:enzyme binding"/>
    <property type="evidence" value="ECO:0007669"/>
    <property type="project" value="EnsemblMetazoa"/>
</dbReference>
<dbReference type="eggNOG" id="KOG0442">
    <property type="taxonomic scope" value="Eukaryota"/>
</dbReference>
<dbReference type="SUPFAM" id="SSF52980">
    <property type="entry name" value="Restriction endonuclease-like"/>
    <property type="match status" value="1"/>
</dbReference>
<name>A8WSP6_CAEBR</name>
<dbReference type="FunFam" id="3.40.50.10130:FF:000002">
    <property type="entry name" value="DNA repair endonuclease XPF"/>
    <property type="match status" value="1"/>
</dbReference>
<evidence type="ECO:0000256" key="2">
    <source>
        <dbReference type="ARBA" id="ARBA00010015"/>
    </source>
</evidence>
<feature type="domain" description="ERCC4" evidence="12">
    <location>
        <begin position="681"/>
        <end position="761"/>
    </location>
</feature>
<feature type="region of interest" description="Disordered" evidence="11">
    <location>
        <begin position="647"/>
        <end position="675"/>
    </location>
</feature>
<gene>
    <name evidence="15" type="primary">xpf-1</name>
    <name evidence="13 15" type="ORF">CBG03141</name>
    <name evidence="13" type="ORF">CBG_03141</name>
</gene>
<dbReference type="GO" id="GO:0000110">
    <property type="term" value="C:nucleotide-excision repair factor 1 complex"/>
    <property type="evidence" value="ECO:0000318"/>
    <property type="project" value="GO_Central"/>
</dbReference>
<keyword evidence="14" id="KW-1185">Reference proteome</keyword>
<sequence length="927" mass="106086">SSSQLNDSFGNKEGLELLQYERATLAKTLPASVLFVVASGLGLERLFLEHLILFSDRRLLALVLNTNEHDESYFVSKLKEHSVDCDPKVINSEVSIKDRQSIYLEGGVQFCSSRVLLVDLLQNRIPVDRIAAIFVYRAHQTLNAFQDSFILRLYREKKPDGMVKAFTDVPNVLSSLGQLQRLVDRLYIRHVELMPRFSSIIETELNRYQLKTAIFSVDVPTALRRVHRTLIEFIKVCVRDLRTSSLSGKQTDEPVEEMIHVPWATTQLEKRLRDRRGNISEKQQRLLNDVASLREILQLSENMDVATVLSRLQVLKNDRTVLEEHSGWLLSPSFNRIMEDLLTIAGVTNGKGDSKKFAVPAKWTVLAEVLREIKNIPLEKKEYKDNSPSVLIITNSEDLSRQVTDVVRYGINKMKWMTWRQLGYLTKQEMPEDEPLWDPETISQLMRSTLDVESKSDVIANVQKSQKTTARAAQKRRKHAEELSGFSSDSRVQTNLIQFGILQYKRRKSGNEVATTSEAHCVGWEVKEEEEEVDEYPKSIGELKPELIVCTARERERYVLLKLLEQKKPSAMVLYTMSLQTLRQIEIYRSTNPNKQLHVYWLQYTESTEESRYLESINRETLSFEMLIREQGTLMISREFNVDREEAPRLKTSTRDGGGIQRRDVDPRDQLDPDTDVERPKIIVDMREFNSELPTVLYTKGYDVVATTIEIGDYILSPNIAIERKALDDLTQSLQSGRVFKQIEQMLEHYDCTILLIESNRKFETKIVNGGPFQGELSRHCREIRSLFCSLIRSNPKMRCVWTTSPTNSAEFFSELKLGAPEPDVDRAISLKADQVEASSQESEDPEAGIKSKKGKKWKPNPTVVRTLTQNFGMKATDAYNLLANAPIKTLADLFSSGITSSLLSEYIPSASADFIKEVSTFNFGRK</sequence>
<reference evidence="13 14" key="1">
    <citation type="journal article" date="2003" name="PLoS Biol.">
        <title>The genome sequence of Caenorhabditis briggsae: a platform for comparative genomics.</title>
        <authorList>
            <person name="Stein L.D."/>
            <person name="Bao Z."/>
            <person name="Blasiar D."/>
            <person name="Blumenthal T."/>
            <person name="Brent M.R."/>
            <person name="Chen N."/>
            <person name="Chinwalla A."/>
            <person name="Clarke L."/>
            <person name="Clee C."/>
            <person name="Coghlan A."/>
            <person name="Coulson A."/>
            <person name="D'Eustachio P."/>
            <person name="Fitch D.H."/>
            <person name="Fulton L.A."/>
            <person name="Fulton R.E."/>
            <person name="Griffiths-Jones S."/>
            <person name="Harris T.W."/>
            <person name="Hillier L.W."/>
            <person name="Kamath R."/>
            <person name="Kuwabara P.E."/>
            <person name="Mardis E.R."/>
            <person name="Marra M.A."/>
            <person name="Miner T.L."/>
            <person name="Minx P."/>
            <person name="Mullikin J.C."/>
            <person name="Plumb R.W."/>
            <person name="Rogers J."/>
            <person name="Schein J.E."/>
            <person name="Sohrmann M."/>
            <person name="Spieth J."/>
            <person name="Stajich J.E."/>
            <person name="Wei C."/>
            <person name="Willey D."/>
            <person name="Wilson R.K."/>
            <person name="Durbin R."/>
            <person name="Waterston R.H."/>
        </authorList>
    </citation>
    <scope>NUCLEOTIDE SEQUENCE [LARGE SCALE GENOMIC DNA]</scope>
    <source>
        <strain evidence="13 14">AF16</strain>
    </source>
</reference>
<evidence type="ECO:0000313" key="15">
    <source>
        <dbReference type="WormBase" id="CBG03141"/>
    </source>
</evidence>
<dbReference type="KEGG" id="cbr:CBG_03141"/>
<dbReference type="CDD" id="cd20078">
    <property type="entry name" value="XPF_nuclease_XPF_euk"/>
    <property type="match status" value="1"/>
</dbReference>
<dbReference type="GO" id="GO:0003684">
    <property type="term" value="F:damaged DNA binding"/>
    <property type="evidence" value="ECO:0000318"/>
    <property type="project" value="GO_Central"/>
</dbReference>
<dbReference type="GO" id="GO:0000724">
    <property type="term" value="P:double-strand break repair via homologous recombination"/>
    <property type="evidence" value="ECO:0000318"/>
    <property type="project" value="GO_Central"/>
</dbReference>
<keyword evidence="4" id="KW-0255">Endonuclease</keyword>
<feature type="non-terminal residue" evidence="13">
    <location>
        <position position="1"/>
    </location>
</feature>
<evidence type="ECO:0000256" key="10">
    <source>
        <dbReference type="ARBA" id="ARBA00072370"/>
    </source>
</evidence>
<dbReference type="GO" id="GO:0000014">
    <property type="term" value="F:single-stranded DNA endodeoxyribonuclease activity"/>
    <property type="evidence" value="ECO:0000318"/>
    <property type="project" value="GO_Central"/>
</dbReference>
<dbReference type="SMART" id="SM00891">
    <property type="entry name" value="ERCC4"/>
    <property type="match status" value="1"/>
</dbReference>
<dbReference type="GO" id="GO:1901255">
    <property type="term" value="P:nucleotide-excision repair involved in interstrand cross-link repair"/>
    <property type="evidence" value="ECO:0000318"/>
    <property type="project" value="GO_Central"/>
</dbReference>
<organism evidence="13 14">
    <name type="scientific">Caenorhabditis briggsae</name>
    <dbReference type="NCBI Taxonomy" id="6238"/>
    <lineage>
        <taxon>Eukaryota</taxon>
        <taxon>Metazoa</taxon>
        <taxon>Ecdysozoa</taxon>
        <taxon>Nematoda</taxon>
        <taxon>Chromadorea</taxon>
        <taxon>Rhabditida</taxon>
        <taxon>Rhabditina</taxon>
        <taxon>Rhabditomorpha</taxon>
        <taxon>Rhabditoidea</taxon>
        <taxon>Rhabditidae</taxon>
        <taxon>Peloderinae</taxon>
        <taxon>Caenorhabditis</taxon>
    </lineage>
</organism>
<accession>A8WSP6</accession>
<evidence type="ECO:0000256" key="1">
    <source>
        <dbReference type="ARBA" id="ARBA00004123"/>
    </source>
</evidence>
<keyword evidence="6" id="KW-0378">Hydrolase</keyword>
<evidence type="ECO:0000256" key="7">
    <source>
        <dbReference type="ARBA" id="ARBA00023125"/>
    </source>
</evidence>
<evidence type="ECO:0000256" key="8">
    <source>
        <dbReference type="ARBA" id="ARBA00023204"/>
    </source>
</evidence>
<dbReference type="GO" id="GO:0040019">
    <property type="term" value="P:positive regulation of embryonic development"/>
    <property type="evidence" value="ECO:0007669"/>
    <property type="project" value="EnsemblMetazoa"/>
</dbReference>
<keyword evidence="9" id="KW-0539">Nucleus</keyword>
<evidence type="ECO:0000256" key="5">
    <source>
        <dbReference type="ARBA" id="ARBA00022763"/>
    </source>
</evidence>
<dbReference type="Gene3D" id="3.40.50.10130">
    <property type="match status" value="1"/>
</dbReference>
<evidence type="ECO:0000259" key="12">
    <source>
        <dbReference type="SMART" id="SM00891"/>
    </source>
</evidence>
<feature type="region of interest" description="Disordered" evidence="11">
    <location>
        <begin position="835"/>
        <end position="858"/>
    </location>
</feature>
<evidence type="ECO:0000256" key="9">
    <source>
        <dbReference type="ARBA" id="ARBA00023242"/>
    </source>
</evidence>
<reference evidence="13 14" key="2">
    <citation type="journal article" date="2011" name="PLoS Genet.">
        <title>Caenorhabditis briggsae recombinant inbred line genotypes reveal inter-strain incompatibility and the evolution of recombination.</title>
        <authorList>
            <person name="Ross J.A."/>
            <person name="Koboldt D.C."/>
            <person name="Staisch J.E."/>
            <person name="Chamberlin H.M."/>
            <person name="Gupta B.P."/>
            <person name="Miller R.D."/>
            <person name="Baird S.E."/>
            <person name="Haag E.S."/>
        </authorList>
    </citation>
    <scope>NUCLEOTIDE SEQUENCE [LARGE SCALE GENOMIC DNA]</scope>
    <source>
        <strain evidence="13 14">AF16</strain>
    </source>
</reference>
<evidence type="ECO:0000256" key="4">
    <source>
        <dbReference type="ARBA" id="ARBA00022759"/>
    </source>
</evidence>
<keyword evidence="5" id="KW-0227">DNA damage</keyword>
<dbReference type="RefSeq" id="XP_002631319.1">
    <property type="nucleotide sequence ID" value="XM_002631273.1"/>
</dbReference>